<dbReference type="SUPFAM" id="SSF48452">
    <property type="entry name" value="TPR-like"/>
    <property type="match status" value="1"/>
</dbReference>
<keyword evidence="1" id="KW-0802">TPR repeat</keyword>
<reference evidence="2 3" key="1">
    <citation type="submission" date="2020-08" db="EMBL/GenBank/DDBJ databases">
        <title>Genomic Encyclopedia of Type Strains, Phase IV (KMG-IV): sequencing the most valuable type-strain genomes for metagenomic binning, comparative biology and taxonomic classification.</title>
        <authorList>
            <person name="Goeker M."/>
        </authorList>
    </citation>
    <scope>NUCLEOTIDE SEQUENCE [LARGE SCALE GENOMIC DNA]</scope>
    <source>
        <strain evidence="2 3">DSM 45615</strain>
    </source>
</reference>
<protein>
    <submittedName>
        <fullName evidence="2">Flp pilus assembly protein TadD</fullName>
    </submittedName>
</protein>
<evidence type="ECO:0000313" key="3">
    <source>
        <dbReference type="Proteomes" id="UP000578449"/>
    </source>
</evidence>
<comment type="caution">
    <text evidence="2">The sequence shown here is derived from an EMBL/GenBank/DDBJ whole genome shotgun (WGS) entry which is preliminary data.</text>
</comment>
<accession>A0A840PFT2</accession>
<organism evidence="2 3">
    <name type="scientific">Thermocatellispora tengchongensis</name>
    <dbReference type="NCBI Taxonomy" id="1073253"/>
    <lineage>
        <taxon>Bacteria</taxon>
        <taxon>Bacillati</taxon>
        <taxon>Actinomycetota</taxon>
        <taxon>Actinomycetes</taxon>
        <taxon>Streptosporangiales</taxon>
        <taxon>Streptosporangiaceae</taxon>
        <taxon>Thermocatellispora</taxon>
    </lineage>
</organism>
<proteinExistence type="predicted"/>
<keyword evidence="3" id="KW-1185">Reference proteome</keyword>
<feature type="repeat" description="TPR" evidence="1">
    <location>
        <begin position="61"/>
        <end position="94"/>
    </location>
</feature>
<dbReference type="Gene3D" id="1.25.40.10">
    <property type="entry name" value="Tetratricopeptide repeat domain"/>
    <property type="match status" value="1"/>
</dbReference>
<dbReference type="AlphaFoldDB" id="A0A840PFT2"/>
<dbReference type="RefSeq" id="WP_312925841.1">
    <property type="nucleotide sequence ID" value="NZ_BAABIX010000084.1"/>
</dbReference>
<dbReference type="InterPro" id="IPR011990">
    <property type="entry name" value="TPR-like_helical_dom_sf"/>
</dbReference>
<dbReference type="Pfam" id="PF13432">
    <property type="entry name" value="TPR_16"/>
    <property type="match status" value="1"/>
</dbReference>
<evidence type="ECO:0000256" key="1">
    <source>
        <dbReference type="PROSITE-ProRule" id="PRU00339"/>
    </source>
</evidence>
<dbReference type="PROSITE" id="PS50005">
    <property type="entry name" value="TPR"/>
    <property type="match status" value="1"/>
</dbReference>
<dbReference type="Proteomes" id="UP000578449">
    <property type="component" value="Unassembled WGS sequence"/>
</dbReference>
<evidence type="ECO:0000313" key="2">
    <source>
        <dbReference type="EMBL" id="MBB5136007.1"/>
    </source>
</evidence>
<dbReference type="EMBL" id="JACHGN010000012">
    <property type="protein sequence ID" value="MBB5136007.1"/>
    <property type="molecule type" value="Genomic_DNA"/>
</dbReference>
<dbReference type="InterPro" id="IPR019734">
    <property type="entry name" value="TPR_rpt"/>
</dbReference>
<gene>
    <name evidence="2" type="ORF">HNP84_005751</name>
</gene>
<sequence length="114" mass="12568">MKLLREGSPAAACALLERAAEAAPESRSVREALARAQFNSRQYAEAADSFRLILDANPAEDYAYFGLGLALWRTGDMEAAQEPLAIAVAMRPDHRDYVSALKSVRATLRARREM</sequence>
<name>A0A840PFT2_9ACTN</name>